<evidence type="ECO:0008006" key="4">
    <source>
        <dbReference type="Google" id="ProtNLM"/>
    </source>
</evidence>
<sequence length="205" mass="23640">MTKLFLYGSISSPLIPLFIMGLMFRSFNFNLKVLSVIIGLSFLSDVGSFGYYHLTGHSTYWIVNTYNLLDTILVFFFFSRILNHRLVSYFMLGIILVMSGYYCYSVGVHVIWGEVLSMKNILVMGLCVLYFLQVFQSDTEIFLENTPLFWIVIGFIFYTAGSFFLWLMSSEIVNNPKYSMLIVHLGNILKNILFALGLWKARVVN</sequence>
<dbReference type="AlphaFoldDB" id="A0A1M6NHR0"/>
<evidence type="ECO:0000313" key="2">
    <source>
        <dbReference type="EMBL" id="SHJ95154.1"/>
    </source>
</evidence>
<feature type="transmembrane region" description="Helical" evidence="1">
    <location>
        <begin position="90"/>
        <end position="112"/>
    </location>
</feature>
<keyword evidence="1" id="KW-0472">Membrane</keyword>
<organism evidence="2 3">
    <name type="scientific">Reichenbachiella agariperforans</name>
    <dbReference type="NCBI Taxonomy" id="156994"/>
    <lineage>
        <taxon>Bacteria</taxon>
        <taxon>Pseudomonadati</taxon>
        <taxon>Bacteroidota</taxon>
        <taxon>Cytophagia</taxon>
        <taxon>Cytophagales</taxon>
        <taxon>Reichenbachiellaceae</taxon>
        <taxon>Reichenbachiella</taxon>
    </lineage>
</organism>
<keyword evidence="3" id="KW-1185">Reference proteome</keyword>
<feature type="transmembrane region" description="Helical" evidence="1">
    <location>
        <begin position="31"/>
        <end position="52"/>
    </location>
</feature>
<evidence type="ECO:0000256" key="1">
    <source>
        <dbReference type="SAM" id="Phobius"/>
    </source>
</evidence>
<feature type="transmembrane region" description="Helical" evidence="1">
    <location>
        <begin position="58"/>
        <end position="78"/>
    </location>
</feature>
<dbReference type="STRING" id="156994.SAMN04488028_102260"/>
<protein>
    <recommendedName>
        <fullName evidence="4">YhhN-like protein</fullName>
    </recommendedName>
</protein>
<accession>A0A1M6NHR0</accession>
<evidence type="ECO:0000313" key="3">
    <source>
        <dbReference type="Proteomes" id="UP000184474"/>
    </source>
</evidence>
<keyword evidence="1" id="KW-1133">Transmembrane helix</keyword>
<dbReference type="Proteomes" id="UP000184474">
    <property type="component" value="Unassembled WGS sequence"/>
</dbReference>
<feature type="transmembrane region" description="Helical" evidence="1">
    <location>
        <begin position="147"/>
        <end position="166"/>
    </location>
</feature>
<feature type="transmembrane region" description="Helical" evidence="1">
    <location>
        <begin position="118"/>
        <end position="135"/>
    </location>
</feature>
<name>A0A1M6NHR0_REIAG</name>
<keyword evidence="1" id="KW-0812">Transmembrane</keyword>
<dbReference type="EMBL" id="FRAA01000002">
    <property type="protein sequence ID" value="SHJ95154.1"/>
    <property type="molecule type" value="Genomic_DNA"/>
</dbReference>
<gene>
    <name evidence="2" type="ORF">SAMN04488028_102260</name>
</gene>
<reference evidence="3" key="1">
    <citation type="submission" date="2016-11" db="EMBL/GenBank/DDBJ databases">
        <authorList>
            <person name="Varghese N."/>
            <person name="Submissions S."/>
        </authorList>
    </citation>
    <scope>NUCLEOTIDE SEQUENCE [LARGE SCALE GENOMIC DNA]</scope>
    <source>
        <strain evidence="3">DSM 26134</strain>
    </source>
</reference>
<feature type="transmembrane region" description="Helical" evidence="1">
    <location>
        <begin position="178"/>
        <end position="199"/>
    </location>
</feature>
<feature type="transmembrane region" description="Helical" evidence="1">
    <location>
        <begin position="6"/>
        <end position="24"/>
    </location>
</feature>
<proteinExistence type="predicted"/>